<organism evidence="1 4">
    <name type="scientific">Mycobacteroides chelonae</name>
    <name type="common">Mycobacterium chelonae</name>
    <dbReference type="NCBI Taxonomy" id="1774"/>
    <lineage>
        <taxon>Bacteria</taxon>
        <taxon>Bacillati</taxon>
        <taxon>Actinomycetota</taxon>
        <taxon>Actinomycetes</taxon>
        <taxon>Mycobacteriales</taxon>
        <taxon>Mycobacteriaceae</taxon>
        <taxon>Mycobacteroides</taxon>
    </lineage>
</organism>
<protein>
    <submittedName>
        <fullName evidence="1">Uncharacterized protein</fullName>
    </submittedName>
</protein>
<evidence type="ECO:0000313" key="4">
    <source>
        <dbReference type="Proteomes" id="UP000180043"/>
    </source>
</evidence>
<dbReference type="EMBL" id="MLIQ01000017">
    <property type="protein sequence ID" value="OHU54088.1"/>
    <property type="molecule type" value="Genomic_DNA"/>
</dbReference>
<keyword evidence="3" id="KW-1185">Reference proteome</keyword>
<dbReference type="Proteomes" id="UP000179441">
    <property type="component" value="Unassembled WGS sequence"/>
</dbReference>
<dbReference type="Proteomes" id="UP000180043">
    <property type="component" value="Unassembled WGS sequence"/>
</dbReference>
<comment type="caution">
    <text evidence="1">The sequence shown here is derived from an EMBL/GenBank/DDBJ whole genome shotgun (WGS) entry which is preliminary data.</text>
</comment>
<evidence type="ECO:0000313" key="3">
    <source>
        <dbReference type="Proteomes" id="UP000179441"/>
    </source>
</evidence>
<sequence length="60" mass="5977">MPTTAAIFTSKVLLAERGAGAGACGTDTGFVGVSGLSGVVMPRAWPNGLTIAQGKPVKFL</sequence>
<dbReference type="EMBL" id="MLIS01000001">
    <property type="protein sequence ID" value="OHU78698.1"/>
    <property type="molecule type" value="Genomic_DNA"/>
</dbReference>
<reference evidence="3 4" key="1">
    <citation type="submission" date="2016-10" db="EMBL/GenBank/DDBJ databases">
        <title>Evaluation of Human, Veterinary and Environmental Mycobacterium chelonae Isolates by Core Genome Phylogenomic Analysis, Targeted Gene Comparison, and Anti-microbial Susceptibility Patterns: A Tale of Mistaken Identities.</title>
        <authorList>
            <person name="Fogelson S.B."/>
            <person name="Camus A.C."/>
            <person name="Lorenz W."/>
            <person name="Vasireddy R."/>
            <person name="Vasireddy S."/>
            <person name="Smith T."/>
            <person name="Brown-Elliott B.A."/>
            <person name="Wallace R.J.Jr."/>
            <person name="Hasan N.A."/>
            <person name="Reischl U."/>
            <person name="Sanchez S."/>
        </authorList>
    </citation>
    <scope>NUCLEOTIDE SEQUENCE [LARGE SCALE GENOMIC DNA]</scope>
    <source>
        <strain evidence="1 4">15515</strain>
        <strain evidence="2 3">15518</strain>
    </source>
</reference>
<name>A0A1S1LLL2_MYCCH</name>
<evidence type="ECO:0000313" key="2">
    <source>
        <dbReference type="EMBL" id="OHU78698.1"/>
    </source>
</evidence>
<dbReference type="AlphaFoldDB" id="A0A1S1LLL2"/>
<accession>A0A1S1LLL2</accession>
<proteinExistence type="predicted"/>
<gene>
    <name evidence="1" type="ORF">BKG82_17535</name>
    <name evidence="2" type="ORF">BKG84_10080</name>
</gene>
<evidence type="ECO:0000313" key="1">
    <source>
        <dbReference type="EMBL" id="OHU54088.1"/>
    </source>
</evidence>